<comment type="caution">
    <text evidence="2">The sequence shown here is derived from an EMBL/GenBank/DDBJ whole genome shotgun (WGS) entry which is preliminary data.</text>
</comment>
<dbReference type="OrthoDB" id="5738271at2"/>
<dbReference type="EMBL" id="RCZK01000002">
    <property type="protein sequence ID" value="TPG14301.1"/>
    <property type="molecule type" value="Genomic_DNA"/>
</dbReference>
<protein>
    <submittedName>
        <fullName evidence="2">Polymer-forming cytoskeletal protein</fullName>
    </submittedName>
</protein>
<evidence type="ECO:0000256" key="1">
    <source>
        <dbReference type="ARBA" id="ARBA00044755"/>
    </source>
</evidence>
<dbReference type="PANTHER" id="PTHR35024">
    <property type="entry name" value="HYPOTHETICAL CYTOSOLIC PROTEIN"/>
    <property type="match status" value="1"/>
</dbReference>
<dbReference type="AlphaFoldDB" id="A0A502CRG6"/>
<comment type="similarity">
    <text evidence="1">Belongs to the bactofilin family.</text>
</comment>
<evidence type="ECO:0000313" key="3">
    <source>
        <dbReference type="Proteomes" id="UP000318413"/>
    </source>
</evidence>
<accession>A0A502CRG6</accession>
<dbReference type="InterPro" id="IPR007607">
    <property type="entry name" value="BacA/B"/>
</dbReference>
<gene>
    <name evidence="2" type="ORF">EAH84_03010</name>
</gene>
<dbReference type="RefSeq" id="WP_140867505.1">
    <property type="nucleotide sequence ID" value="NZ_RCZK01000002.1"/>
</dbReference>
<sequence>MANNANSAGAVRDIATISTGVTITGDVDCAGELQISGRVNGEIRAPAVFVEVGGEVNGGINADRLRVAGSVDGTLKVGDLVIEPNGEVRGDVQYGRLKVAAGGVIEGKFARSGVQPTAMAEERSVKLVPPADTENPRRVYVD</sequence>
<organism evidence="2 3">
    <name type="scientific">Sphingomonas oligophenolica</name>
    <dbReference type="NCBI Taxonomy" id="301154"/>
    <lineage>
        <taxon>Bacteria</taxon>
        <taxon>Pseudomonadati</taxon>
        <taxon>Pseudomonadota</taxon>
        <taxon>Alphaproteobacteria</taxon>
        <taxon>Sphingomonadales</taxon>
        <taxon>Sphingomonadaceae</taxon>
        <taxon>Sphingomonas</taxon>
    </lineage>
</organism>
<dbReference type="Pfam" id="PF04519">
    <property type="entry name" value="Bactofilin"/>
    <property type="match status" value="1"/>
</dbReference>
<keyword evidence="3" id="KW-1185">Reference proteome</keyword>
<dbReference type="Proteomes" id="UP000318413">
    <property type="component" value="Unassembled WGS sequence"/>
</dbReference>
<evidence type="ECO:0000313" key="2">
    <source>
        <dbReference type="EMBL" id="TPG14301.1"/>
    </source>
</evidence>
<proteinExistence type="inferred from homology"/>
<dbReference type="PANTHER" id="PTHR35024:SF4">
    <property type="entry name" value="POLYMER-FORMING CYTOSKELETAL PROTEIN"/>
    <property type="match status" value="1"/>
</dbReference>
<name>A0A502CRG6_9SPHN</name>
<reference evidence="2 3" key="1">
    <citation type="journal article" date="2019" name="Environ. Microbiol.">
        <title>Species interactions and distinct microbial communities in high Arctic permafrost affected cryosols are associated with the CH4 and CO2 gas fluxes.</title>
        <authorList>
            <person name="Altshuler I."/>
            <person name="Hamel J."/>
            <person name="Turney S."/>
            <person name="Magnuson E."/>
            <person name="Levesque R."/>
            <person name="Greer C."/>
            <person name="Whyte L.G."/>
        </authorList>
    </citation>
    <scope>NUCLEOTIDE SEQUENCE [LARGE SCALE GENOMIC DNA]</scope>
    <source>
        <strain evidence="2 3">S5.1</strain>
    </source>
</reference>